<dbReference type="EMBL" id="JOTN01000008">
    <property type="protein sequence ID" value="KEK19272.1"/>
    <property type="molecule type" value="Genomic_DNA"/>
</dbReference>
<dbReference type="eggNOG" id="COG4565">
    <property type="taxonomic scope" value="Bacteria"/>
</dbReference>
<protein>
    <submittedName>
        <fullName evidence="1">Transcriptional regulator</fullName>
    </submittedName>
</protein>
<dbReference type="Proteomes" id="UP000027822">
    <property type="component" value="Unassembled WGS sequence"/>
</dbReference>
<evidence type="ECO:0000313" key="1">
    <source>
        <dbReference type="EMBL" id="KEK19272.1"/>
    </source>
</evidence>
<accession>A0A073JYI3</accession>
<keyword evidence="2" id="KW-1185">Reference proteome</keyword>
<proteinExistence type="predicted"/>
<comment type="caution">
    <text evidence="1">The sequence shown here is derived from an EMBL/GenBank/DDBJ whole genome shotgun (WGS) entry which is preliminary data.</text>
</comment>
<evidence type="ECO:0000313" key="2">
    <source>
        <dbReference type="Proteomes" id="UP000027822"/>
    </source>
</evidence>
<gene>
    <name evidence="1" type="ORF">BAMA_23105</name>
</gene>
<organism evidence="1 2">
    <name type="scientific">Bacillus manliponensis</name>
    <dbReference type="NCBI Taxonomy" id="574376"/>
    <lineage>
        <taxon>Bacteria</taxon>
        <taxon>Bacillati</taxon>
        <taxon>Bacillota</taxon>
        <taxon>Bacilli</taxon>
        <taxon>Bacillales</taxon>
        <taxon>Bacillaceae</taxon>
        <taxon>Bacillus</taxon>
        <taxon>Bacillus cereus group</taxon>
    </lineage>
</organism>
<dbReference type="STRING" id="574376.BAMA_23105"/>
<dbReference type="OrthoDB" id="4986073at2"/>
<name>A0A073JYI3_9BACI</name>
<reference evidence="1 2" key="1">
    <citation type="submission" date="2014-06" db="EMBL/GenBank/DDBJ databases">
        <title>Draft genome sequence of Bacillus manliponensis JCM 15802 (MCCC 1A00708).</title>
        <authorList>
            <person name="Lai Q."/>
            <person name="Liu Y."/>
            <person name="Shao Z."/>
        </authorList>
    </citation>
    <scope>NUCLEOTIDE SEQUENCE [LARGE SCALE GENOMIC DNA]</scope>
    <source>
        <strain evidence="1 2">JCM 15802</strain>
    </source>
</reference>
<dbReference type="AlphaFoldDB" id="A0A073JYI3"/>
<sequence length="428" mass="48418">MVTKIAVIGSENFMKQLLHVAHQVEEIEIEPYIYSHPKESLEIMKHLKPCDVIFFSGALPYYISKDMTEQLRVPNIYLQQDETALASSLLSIFYHENVKPERISIDLTNASFVTNVFADIGISSSSNVMDYQNMLPNMLKIEEITEFHASRYKLGMVDLALTSVHAVYDKLIEIGVPAKRMIDTTKSIIQGLRDAKAKAQLVKSHLATVAACVVSFLSSQNVKLELLNEFSRHVNGSFRQITDTSYILYTTRGDIEMLMKTDVIHSVFAQSKGAIALGFGYGSSVKEAEQHAKIAGNFARNNEFESCCYILTDDKQLLGPFPKEQKVYSLKNNHPQLVKIAKDTKLSPANLSKIIQFSRSRAELQFTAADLSDYLQVTRRTAERILKKLVEHKYAIVCGEEMPYQKGRPRTLYEFKLPVYALQTKPQV</sequence>
<dbReference type="RefSeq" id="WP_034639069.1">
    <property type="nucleotide sequence ID" value="NZ_CBCSJC010000019.1"/>
</dbReference>